<dbReference type="AlphaFoldDB" id="A0A0D3KWZ1"/>
<dbReference type="KEGG" id="ehx:EMIHUDRAFT_251202"/>
<dbReference type="Pfam" id="PF00777">
    <property type="entry name" value="Glyco_transf_29"/>
    <property type="match status" value="1"/>
</dbReference>
<evidence type="ECO:0000313" key="11">
    <source>
        <dbReference type="EnsemblProtists" id="EOD40276"/>
    </source>
</evidence>
<keyword evidence="12" id="KW-1185">Reference proteome</keyword>
<evidence type="ECO:0000256" key="7">
    <source>
        <dbReference type="ARBA" id="ARBA00022989"/>
    </source>
</evidence>
<comment type="similarity">
    <text evidence="2">Belongs to the glycosyltransferase 29 family.</text>
</comment>
<evidence type="ECO:0000256" key="1">
    <source>
        <dbReference type="ARBA" id="ARBA00004323"/>
    </source>
</evidence>
<dbReference type="InterPro" id="IPR051757">
    <property type="entry name" value="Beta-gal_alpha2-3_sialyltrans"/>
</dbReference>
<evidence type="ECO:0000256" key="2">
    <source>
        <dbReference type="ARBA" id="ARBA00006003"/>
    </source>
</evidence>
<evidence type="ECO:0000256" key="5">
    <source>
        <dbReference type="ARBA" id="ARBA00022692"/>
    </source>
</evidence>
<reference evidence="11" key="2">
    <citation type="submission" date="2024-10" db="UniProtKB">
        <authorList>
            <consortium name="EnsemblProtists"/>
        </authorList>
    </citation>
    <scope>IDENTIFICATION</scope>
</reference>
<evidence type="ECO:0000256" key="6">
    <source>
        <dbReference type="ARBA" id="ARBA00022968"/>
    </source>
</evidence>
<dbReference type="PaxDb" id="2903-EOD40276"/>
<evidence type="ECO:0000256" key="8">
    <source>
        <dbReference type="ARBA" id="ARBA00023034"/>
    </source>
</evidence>
<keyword evidence="5" id="KW-0812">Transmembrane</keyword>
<keyword evidence="3" id="KW-0328">Glycosyltransferase</keyword>
<sequence>MSSAWPDGCEMCDTCAVVGASGSLRKFEHDAQIDGHSLVLRPNWIITKGYEGKVGTRTSINLFFGVEGMEQFEKHQRSLPEERRAIGLITSNSDRSVASFFRYMHRVHKSTVLNKTATAAETLVSTCTYTRFCQELRNVA</sequence>
<dbReference type="PANTHER" id="PTHR46032:SF2">
    <property type="entry name" value="GAL BETA 1,3-GALNAC ALPHA-2,3-SIALYL TRANSFERASE-RELATED"/>
    <property type="match status" value="1"/>
</dbReference>
<keyword evidence="9" id="KW-0472">Membrane</keyword>
<evidence type="ECO:0000313" key="12">
    <source>
        <dbReference type="Proteomes" id="UP000013827"/>
    </source>
</evidence>
<dbReference type="GO" id="GO:0003836">
    <property type="term" value="F:beta-galactoside (CMP) alpha-2,3-sialyltransferase activity"/>
    <property type="evidence" value="ECO:0007669"/>
    <property type="project" value="TreeGrafter"/>
</dbReference>
<dbReference type="EnsemblProtists" id="EOD40276">
    <property type="protein sequence ID" value="EOD40276"/>
    <property type="gene ID" value="EMIHUDRAFT_251202"/>
</dbReference>
<evidence type="ECO:0000256" key="10">
    <source>
        <dbReference type="ARBA" id="ARBA00023180"/>
    </source>
</evidence>
<evidence type="ECO:0000256" key="3">
    <source>
        <dbReference type="ARBA" id="ARBA00022676"/>
    </source>
</evidence>
<accession>A0A0D3KWZ1</accession>
<organism evidence="11 12">
    <name type="scientific">Emiliania huxleyi (strain CCMP1516)</name>
    <dbReference type="NCBI Taxonomy" id="280463"/>
    <lineage>
        <taxon>Eukaryota</taxon>
        <taxon>Haptista</taxon>
        <taxon>Haptophyta</taxon>
        <taxon>Prymnesiophyceae</taxon>
        <taxon>Isochrysidales</taxon>
        <taxon>Noelaerhabdaceae</taxon>
        <taxon>Emiliania</taxon>
    </lineage>
</organism>
<dbReference type="Proteomes" id="UP000013827">
    <property type="component" value="Unassembled WGS sequence"/>
</dbReference>
<keyword evidence="4" id="KW-0808">Transferase</keyword>
<dbReference type="Gene3D" id="3.90.1480.20">
    <property type="entry name" value="Glycosyl transferase family 29"/>
    <property type="match status" value="1"/>
</dbReference>
<keyword evidence="6" id="KW-0735">Signal-anchor</keyword>
<dbReference type="InterPro" id="IPR038578">
    <property type="entry name" value="GT29-like_sf"/>
</dbReference>
<keyword evidence="8" id="KW-0333">Golgi apparatus</keyword>
<evidence type="ECO:0000256" key="9">
    <source>
        <dbReference type="ARBA" id="ARBA00023136"/>
    </source>
</evidence>
<reference evidence="12" key="1">
    <citation type="journal article" date="2013" name="Nature">
        <title>Pan genome of the phytoplankton Emiliania underpins its global distribution.</title>
        <authorList>
            <person name="Read B.A."/>
            <person name="Kegel J."/>
            <person name="Klute M.J."/>
            <person name="Kuo A."/>
            <person name="Lefebvre S.C."/>
            <person name="Maumus F."/>
            <person name="Mayer C."/>
            <person name="Miller J."/>
            <person name="Monier A."/>
            <person name="Salamov A."/>
            <person name="Young J."/>
            <person name="Aguilar M."/>
            <person name="Claverie J.M."/>
            <person name="Frickenhaus S."/>
            <person name="Gonzalez K."/>
            <person name="Herman E.K."/>
            <person name="Lin Y.C."/>
            <person name="Napier J."/>
            <person name="Ogata H."/>
            <person name="Sarno A.F."/>
            <person name="Shmutz J."/>
            <person name="Schroeder D."/>
            <person name="de Vargas C."/>
            <person name="Verret F."/>
            <person name="von Dassow P."/>
            <person name="Valentin K."/>
            <person name="Van de Peer Y."/>
            <person name="Wheeler G."/>
            <person name="Dacks J.B."/>
            <person name="Delwiche C.F."/>
            <person name="Dyhrman S.T."/>
            <person name="Glockner G."/>
            <person name="John U."/>
            <person name="Richards T."/>
            <person name="Worden A.Z."/>
            <person name="Zhang X."/>
            <person name="Grigoriev I.V."/>
            <person name="Allen A.E."/>
            <person name="Bidle K."/>
            <person name="Borodovsky M."/>
            <person name="Bowler C."/>
            <person name="Brownlee C."/>
            <person name="Cock J.M."/>
            <person name="Elias M."/>
            <person name="Gladyshev V.N."/>
            <person name="Groth M."/>
            <person name="Guda C."/>
            <person name="Hadaegh A."/>
            <person name="Iglesias-Rodriguez M.D."/>
            <person name="Jenkins J."/>
            <person name="Jones B.M."/>
            <person name="Lawson T."/>
            <person name="Leese F."/>
            <person name="Lindquist E."/>
            <person name="Lobanov A."/>
            <person name="Lomsadze A."/>
            <person name="Malik S.B."/>
            <person name="Marsh M.E."/>
            <person name="Mackinder L."/>
            <person name="Mock T."/>
            <person name="Mueller-Roeber B."/>
            <person name="Pagarete A."/>
            <person name="Parker M."/>
            <person name="Probert I."/>
            <person name="Quesneville H."/>
            <person name="Raines C."/>
            <person name="Rensing S.A."/>
            <person name="Riano-Pachon D.M."/>
            <person name="Richier S."/>
            <person name="Rokitta S."/>
            <person name="Shiraiwa Y."/>
            <person name="Soanes D.M."/>
            <person name="van der Giezen M."/>
            <person name="Wahlund T.M."/>
            <person name="Williams B."/>
            <person name="Wilson W."/>
            <person name="Wolfe G."/>
            <person name="Wurch L.L."/>
        </authorList>
    </citation>
    <scope>NUCLEOTIDE SEQUENCE</scope>
</reference>
<dbReference type="HOGENOM" id="CLU_1838913_0_0_1"/>
<dbReference type="GeneID" id="17285549"/>
<dbReference type="GO" id="GO:0097503">
    <property type="term" value="P:sialylation"/>
    <property type="evidence" value="ECO:0007669"/>
    <property type="project" value="TreeGrafter"/>
</dbReference>
<evidence type="ECO:0000256" key="4">
    <source>
        <dbReference type="ARBA" id="ARBA00022679"/>
    </source>
</evidence>
<keyword evidence="7" id="KW-1133">Transmembrane helix</keyword>
<keyword evidence="10" id="KW-0325">Glycoprotein</keyword>
<name>A0A0D3KWZ1_EMIH1</name>
<proteinExistence type="inferred from homology"/>
<dbReference type="PANTHER" id="PTHR46032">
    <property type="entry name" value="ALPHA-2,3-SIALYLTRANSFERASE ST3GAL I ISOFORM X1"/>
    <property type="match status" value="1"/>
</dbReference>
<protein>
    <submittedName>
        <fullName evidence="11">Uncharacterized protein</fullName>
    </submittedName>
</protein>
<dbReference type="RefSeq" id="XP_005792705.1">
    <property type="nucleotide sequence ID" value="XM_005792648.1"/>
</dbReference>
<comment type="subcellular location">
    <subcellularLocation>
        <location evidence="1">Golgi apparatus membrane</location>
        <topology evidence="1">Single-pass type II membrane protein</topology>
    </subcellularLocation>
</comment>
<dbReference type="GO" id="GO:0000139">
    <property type="term" value="C:Golgi membrane"/>
    <property type="evidence" value="ECO:0007669"/>
    <property type="project" value="UniProtKB-SubCell"/>
</dbReference>
<dbReference type="InterPro" id="IPR001675">
    <property type="entry name" value="Glyco_trans_29"/>
</dbReference>